<dbReference type="Proteomes" id="UP001164746">
    <property type="component" value="Chromosome 4"/>
</dbReference>
<gene>
    <name evidence="9" type="ORF">MAR_010245</name>
</gene>
<dbReference type="PANTHER" id="PTHR10342">
    <property type="entry name" value="ARYLSULFATASE"/>
    <property type="match status" value="1"/>
</dbReference>
<evidence type="ECO:0000256" key="1">
    <source>
        <dbReference type="ARBA" id="ARBA00001913"/>
    </source>
</evidence>
<dbReference type="InterPro" id="IPR000917">
    <property type="entry name" value="Sulfatase_N"/>
</dbReference>
<evidence type="ECO:0000256" key="4">
    <source>
        <dbReference type="ARBA" id="ARBA00022801"/>
    </source>
</evidence>
<keyword evidence="4" id="KW-0378">Hydrolase</keyword>
<accession>A0ABY7E4F7</accession>
<proteinExistence type="inferred from homology"/>
<dbReference type="InterPro" id="IPR017850">
    <property type="entry name" value="Alkaline_phosphatase_core_sf"/>
</dbReference>
<name>A0ABY7E4F7_MYAAR</name>
<feature type="signal peptide" evidence="7">
    <location>
        <begin position="1"/>
        <end position="19"/>
    </location>
</feature>
<keyword evidence="10" id="KW-1185">Reference proteome</keyword>
<sequence length="515" mass="58939">MFEYSHLLLLACLVIKVSSATTKPNIIFILADDLGWNDVSWNNPDVQMPTLDKLARKGVIFNSSYTQPTCSPSRGAIMTGYYPYHLGMQKGIVRYYQPKHLPEDKPTIAEALRSEGYATHLVASWFLQLEPHPNIPWFRLFLWTLFGRRAAEIIATHDRTSSPLFLFLSFQGVHSPLQVPKEYSQQFEHIKNTNRKIYTGMLAAMDEAVERVLNALRQYKYMDNTLIVFTSDNGGASYLAGSNWPLRGTKATLWEGGTRVPTFVYSKTLFKKTGYVHPGLFHATDWFSTFVRLAGGSTSPFLDGKDQWLAISRGWHSPRREFVYNIDEVKKSAAIRVGDYKLIVGSPGRYNNWYPAKTRPACNSREAKQGYRYEDRQLVRDNIAERNAFNKTSGWWFTSPVKYFGSFASSAVRAATGNSVLQKIGNWYNRYRCDRFMEARQMEEASLVPPKVQLYNIKNDPLEKHDIAARKPVLLKKMMRKLKEYKRTLVPSYNPPASKAANPKHYGGVWSPGWC</sequence>
<evidence type="ECO:0000313" key="10">
    <source>
        <dbReference type="Proteomes" id="UP001164746"/>
    </source>
</evidence>
<reference evidence="9" key="1">
    <citation type="submission" date="2022-11" db="EMBL/GenBank/DDBJ databases">
        <title>Centuries of genome instability and evolution in soft-shell clam transmissible cancer (bioRxiv).</title>
        <authorList>
            <person name="Hart S.F.M."/>
            <person name="Yonemitsu M.A."/>
            <person name="Giersch R.M."/>
            <person name="Beal B.F."/>
            <person name="Arriagada G."/>
            <person name="Davis B.W."/>
            <person name="Ostrander E.A."/>
            <person name="Goff S.P."/>
            <person name="Metzger M.J."/>
        </authorList>
    </citation>
    <scope>NUCLEOTIDE SEQUENCE</scope>
    <source>
        <strain evidence="9">MELC-2E11</strain>
        <tissue evidence="9">Siphon/mantle</tissue>
    </source>
</reference>
<feature type="domain" description="Sulfatase N-terminal" evidence="8">
    <location>
        <begin position="150"/>
        <end position="295"/>
    </location>
</feature>
<feature type="domain" description="Sulfatase N-terminal" evidence="8">
    <location>
        <begin position="24"/>
        <end position="127"/>
    </location>
</feature>
<comment type="cofactor">
    <cofactor evidence="1">
        <name>Ca(2+)</name>
        <dbReference type="ChEBI" id="CHEBI:29108"/>
    </cofactor>
</comment>
<feature type="chain" id="PRO_5046565710" evidence="7">
    <location>
        <begin position="20"/>
        <end position="515"/>
    </location>
</feature>
<dbReference type="InterPro" id="IPR047115">
    <property type="entry name" value="ARSB"/>
</dbReference>
<dbReference type="CDD" id="cd16029">
    <property type="entry name" value="4-S"/>
    <property type="match status" value="1"/>
</dbReference>
<dbReference type="InterPro" id="IPR024607">
    <property type="entry name" value="Sulfatase_CS"/>
</dbReference>
<dbReference type="PROSITE" id="PS00523">
    <property type="entry name" value="SULFATASE_1"/>
    <property type="match status" value="1"/>
</dbReference>
<organism evidence="9 10">
    <name type="scientific">Mya arenaria</name>
    <name type="common">Soft-shell clam</name>
    <dbReference type="NCBI Taxonomy" id="6604"/>
    <lineage>
        <taxon>Eukaryota</taxon>
        <taxon>Metazoa</taxon>
        <taxon>Spiralia</taxon>
        <taxon>Lophotrochozoa</taxon>
        <taxon>Mollusca</taxon>
        <taxon>Bivalvia</taxon>
        <taxon>Autobranchia</taxon>
        <taxon>Heteroconchia</taxon>
        <taxon>Euheterodonta</taxon>
        <taxon>Imparidentia</taxon>
        <taxon>Neoheterodontei</taxon>
        <taxon>Myida</taxon>
        <taxon>Myoidea</taxon>
        <taxon>Myidae</taxon>
        <taxon>Mya</taxon>
    </lineage>
</organism>
<evidence type="ECO:0000313" key="9">
    <source>
        <dbReference type="EMBL" id="WAR03687.1"/>
    </source>
</evidence>
<dbReference type="Gene3D" id="3.30.1120.10">
    <property type="match status" value="1"/>
</dbReference>
<comment type="similarity">
    <text evidence="2">Belongs to the sulfatase family.</text>
</comment>
<dbReference type="EMBL" id="CP111015">
    <property type="protein sequence ID" value="WAR03687.1"/>
    <property type="molecule type" value="Genomic_DNA"/>
</dbReference>
<dbReference type="SUPFAM" id="SSF53649">
    <property type="entry name" value="Alkaline phosphatase-like"/>
    <property type="match status" value="1"/>
</dbReference>
<keyword evidence="5" id="KW-0106">Calcium</keyword>
<keyword evidence="7" id="KW-0732">Signal</keyword>
<protein>
    <submittedName>
        <fullName evidence="9">ARSI-like protein</fullName>
    </submittedName>
</protein>
<evidence type="ECO:0000256" key="7">
    <source>
        <dbReference type="SAM" id="SignalP"/>
    </source>
</evidence>
<evidence type="ECO:0000256" key="3">
    <source>
        <dbReference type="ARBA" id="ARBA00022723"/>
    </source>
</evidence>
<keyword evidence="3" id="KW-0479">Metal-binding</keyword>
<evidence type="ECO:0000256" key="2">
    <source>
        <dbReference type="ARBA" id="ARBA00008779"/>
    </source>
</evidence>
<evidence type="ECO:0000256" key="5">
    <source>
        <dbReference type="ARBA" id="ARBA00022837"/>
    </source>
</evidence>
<dbReference type="Gene3D" id="3.40.720.10">
    <property type="entry name" value="Alkaline Phosphatase, subunit A"/>
    <property type="match status" value="2"/>
</dbReference>
<dbReference type="PANTHER" id="PTHR10342:SF274">
    <property type="entry name" value="ARYLSULFATASE B"/>
    <property type="match status" value="1"/>
</dbReference>
<keyword evidence="6" id="KW-0325">Glycoprotein</keyword>
<evidence type="ECO:0000259" key="8">
    <source>
        <dbReference type="Pfam" id="PF00884"/>
    </source>
</evidence>
<dbReference type="Pfam" id="PF00884">
    <property type="entry name" value="Sulfatase"/>
    <property type="match status" value="2"/>
</dbReference>
<evidence type="ECO:0000256" key="6">
    <source>
        <dbReference type="ARBA" id="ARBA00023180"/>
    </source>
</evidence>